<sequence length="377" mass="41375">MPAQPAKPAVLHYVGYDTDAGGIVSVVRNLAGTSASESPFDCVLGVNPGFAQLRAPPLPVLELPRVAGERISPLAFLRARIVARAARAWLRADGRNIFHGHSRAGLLVALWLARWGERRAMASVHCYGRRRWFYRWAAHRLGGRLWMLSPAMMRHYGIEPADWEKCLPGCVHFPDTSLVREKQDAHRSDELHAGGIGTLTRWKGWHLALEALARLPVEARRQWRFTHIGEEDGSAESARYAEELRAQTRALGLEACVRWSGPQSSSEALLREIDVLLVPSINEPFSVARLEALAAGVPSLSADSGGARDLVEPPENGWLFRNGDADDLARRLAQLAAPGALAEARIDRAALARRFSVEASIARHAEVYAALLSGIAR</sequence>
<dbReference type="SUPFAM" id="SSF53756">
    <property type="entry name" value="UDP-Glycosyltransferase/glycogen phosphorylase"/>
    <property type="match status" value="1"/>
</dbReference>
<comment type="caution">
    <text evidence="4">The sequence shown here is derived from an EMBL/GenBank/DDBJ whole genome shotgun (WGS) entry which is preliminary data.</text>
</comment>
<dbReference type="CDD" id="cd03801">
    <property type="entry name" value="GT4_PimA-like"/>
    <property type="match status" value="1"/>
</dbReference>
<evidence type="ECO:0000259" key="3">
    <source>
        <dbReference type="Pfam" id="PF00534"/>
    </source>
</evidence>
<evidence type="ECO:0000313" key="4">
    <source>
        <dbReference type="EMBL" id="OAM90633.1"/>
    </source>
</evidence>
<dbReference type="STRING" id="1184151.AW736_06820"/>
<organism evidence="4 5">
    <name type="scientific">Termitidicoccus mucosus</name>
    <dbReference type="NCBI Taxonomy" id="1184151"/>
    <lineage>
        <taxon>Bacteria</taxon>
        <taxon>Pseudomonadati</taxon>
        <taxon>Verrucomicrobiota</taxon>
        <taxon>Opitutia</taxon>
        <taxon>Opitutales</taxon>
        <taxon>Opitutaceae</taxon>
        <taxon>Termitidicoccus</taxon>
    </lineage>
</organism>
<name>A0A178IL68_9BACT</name>
<evidence type="ECO:0000256" key="1">
    <source>
        <dbReference type="ARBA" id="ARBA00022676"/>
    </source>
</evidence>
<evidence type="ECO:0000313" key="5">
    <source>
        <dbReference type="Proteomes" id="UP000078486"/>
    </source>
</evidence>
<dbReference type="PANTHER" id="PTHR12526:SF510">
    <property type="entry name" value="D-INOSITOL 3-PHOSPHATE GLYCOSYLTRANSFERASE"/>
    <property type="match status" value="1"/>
</dbReference>
<dbReference type="OrthoDB" id="190538at2"/>
<dbReference type="InterPro" id="IPR001296">
    <property type="entry name" value="Glyco_trans_1"/>
</dbReference>
<evidence type="ECO:0000256" key="2">
    <source>
        <dbReference type="ARBA" id="ARBA00022679"/>
    </source>
</evidence>
<dbReference type="AlphaFoldDB" id="A0A178IL68"/>
<gene>
    <name evidence="4" type="ORF">AW736_06820</name>
</gene>
<proteinExistence type="predicted"/>
<keyword evidence="5" id="KW-1185">Reference proteome</keyword>
<dbReference type="PANTHER" id="PTHR12526">
    <property type="entry name" value="GLYCOSYLTRANSFERASE"/>
    <property type="match status" value="1"/>
</dbReference>
<dbReference type="Pfam" id="PF00534">
    <property type="entry name" value="Glycos_transf_1"/>
    <property type="match status" value="1"/>
</dbReference>
<keyword evidence="2" id="KW-0808">Transferase</keyword>
<protein>
    <recommendedName>
        <fullName evidence="3">Glycosyl transferase family 1 domain-containing protein</fullName>
    </recommendedName>
</protein>
<keyword evidence="1" id="KW-0328">Glycosyltransferase</keyword>
<dbReference type="Proteomes" id="UP000078486">
    <property type="component" value="Unassembled WGS sequence"/>
</dbReference>
<accession>A0A178IL68</accession>
<dbReference type="EMBL" id="LRRQ01000053">
    <property type="protein sequence ID" value="OAM90633.1"/>
    <property type="molecule type" value="Genomic_DNA"/>
</dbReference>
<dbReference type="GO" id="GO:0016757">
    <property type="term" value="F:glycosyltransferase activity"/>
    <property type="evidence" value="ECO:0007669"/>
    <property type="project" value="UniProtKB-KW"/>
</dbReference>
<feature type="domain" description="Glycosyl transferase family 1" evidence="3">
    <location>
        <begin position="188"/>
        <end position="343"/>
    </location>
</feature>
<reference evidence="4 5" key="1">
    <citation type="submission" date="2016-01" db="EMBL/GenBank/DDBJ databases">
        <title>High potential of lignocellulose degradation of a new Verrucomicrobia species.</title>
        <authorList>
            <person name="Wang Y."/>
            <person name="Shi Y."/>
            <person name="Qiu Z."/>
            <person name="Liu S."/>
            <person name="Yang H."/>
        </authorList>
    </citation>
    <scope>NUCLEOTIDE SEQUENCE [LARGE SCALE GENOMIC DNA]</scope>
    <source>
        <strain evidence="4 5">TSB47</strain>
    </source>
</reference>
<dbReference type="RefSeq" id="WP_068769436.1">
    <property type="nucleotide sequence ID" value="NZ_CP109796.1"/>
</dbReference>
<dbReference type="Gene3D" id="3.40.50.2000">
    <property type="entry name" value="Glycogen Phosphorylase B"/>
    <property type="match status" value="2"/>
</dbReference>